<evidence type="ECO:0000313" key="10">
    <source>
        <dbReference type="Proteomes" id="UP000582213"/>
    </source>
</evidence>
<dbReference type="OrthoDB" id="8644at2157"/>
<comment type="similarity">
    <text evidence="1 6">Belongs to the universal ribosomal protein uL18 family.</text>
</comment>
<dbReference type="Pfam" id="PF17144">
    <property type="entry name" value="Ribosomal_L5e"/>
    <property type="match status" value="1"/>
</dbReference>
<comment type="subunit">
    <text evidence="6">Part of the 50S ribosomal subunit. Contacts the 5S and 23S rRNAs.</text>
</comment>
<dbReference type="AlphaFoldDB" id="A0A650CE41"/>
<dbReference type="NCBIfam" id="NF006342">
    <property type="entry name" value="PRK08569.1"/>
    <property type="match status" value="1"/>
</dbReference>
<comment type="function">
    <text evidence="6">This is one of the proteins that bind and probably mediate the attachment of the 5S RNA into the large ribosomal subunit, where it forms part of the central protuberance.</text>
</comment>
<dbReference type="PANTHER" id="PTHR23410:SF12">
    <property type="entry name" value="LARGE RIBOSOMAL SUBUNIT PROTEIN UL18"/>
    <property type="match status" value="1"/>
</dbReference>
<dbReference type="HAMAP" id="MF_01337_A">
    <property type="entry name" value="Ribosomal_uL18_A"/>
    <property type="match status" value="1"/>
</dbReference>
<evidence type="ECO:0000313" key="7">
    <source>
        <dbReference type="EMBL" id="MBB5253010.1"/>
    </source>
</evidence>
<evidence type="ECO:0000256" key="3">
    <source>
        <dbReference type="ARBA" id="ARBA00022884"/>
    </source>
</evidence>
<keyword evidence="2 6" id="KW-0699">rRNA-binding</keyword>
<dbReference type="InterPro" id="IPR057267">
    <property type="entry name" value="Rbsml_uL18_arch"/>
</dbReference>
<organism evidence="8 9">
    <name type="scientific">Sulfurisphaera ohwakuensis</name>
    <dbReference type="NCBI Taxonomy" id="69656"/>
    <lineage>
        <taxon>Archaea</taxon>
        <taxon>Thermoproteota</taxon>
        <taxon>Thermoprotei</taxon>
        <taxon>Sulfolobales</taxon>
        <taxon>Sulfolobaceae</taxon>
        <taxon>Sulfurisphaera</taxon>
    </lineage>
</organism>
<gene>
    <name evidence="6" type="primary">rpl18</name>
    <name evidence="8" type="ORF">D1869_01835</name>
    <name evidence="7" type="ORF">HNQ62_000743</name>
</gene>
<dbReference type="InterPro" id="IPR057268">
    <property type="entry name" value="Ribosomal_L18"/>
</dbReference>
<dbReference type="Gene3D" id="3.30.420.100">
    <property type="match status" value="1"/>
</dbReference>
<dbReference type="CDD" id="cd00432">
    <property type="entry name" value="Ribosomal_L18_L5e"/>
    <property type="match status" value="1"/>
</dbReference>
<evidence type="ECO:0000256" key="5">
    <source>
        <dbReference type="ARBA" id="ARBA00023274"/>
    </source>
</evidence>
<keyword evidence="9" id="KW-1185">Reference proteome</keyword>
<accession>A0A650CE41</accession>
<keyword evidence="3 6" id="KW-0694">RNA-binding</keyword>
<dbReference type="SUPFAM" id="SSF53137">
    <property type="entry name" value="Translational machinery components"/>
    <property type="match status" value="1"/>
</dbReference>
<proteinExistence type="inferred from homology"/>
<reference evidence="8 9" key="1">
    <citation type="submission" date="2019-10" db="EMBL/GenBank/DDBJ databases">
        <title>Genome Sequences from Six Type Strain Members of the Archaeal Family Sulfolobaceae: Acidianus ambivalens, Acidianus infernus, Metallosphaera prunae, Stygiolobus azoricus, Sulfolobus metallicus, and Sulfurisphaera ohwakuensis.</title>
        <authorList>
            <person name="Counts J.A."/>
            <person name="Kelly R.M."/>
        </authorList>
    </citation>
    <scope>NUCLEOTIDE SEQUENCE [LARGE SCALE GENOMIC DNA]</scope>
    <source>
        <strain evidence="8 9">TA-1</strain>
    </source>
</reference>
<evidence type="ECO:0000256" key="1">
    <source>
        <dbReference type="ARBA" id="ARBA00007116"/>
    </source>
</evidence>
<keyword evidence="5 6" id="KW-0687">Ribonucleoprotein</keyword>
<dbReference type="EMBL" id="CP045484">
    <property type="protein sequence ID" value="QGR16064.1"/>
    <property type="molecule type" value="Genomic_DNA"/>
</dbReference>
<dbReference type="KEGG" id="soh:D1869_01835"/>
<dbReference type="GO" id="GO:0006412">
    <property type="term" value="P:translation"/>
    <property type="evidence" value="ECO:0007669"/>
    <property type="project" value="UniProtKB-UniRule"/>
</dbReference>
<dbReference type="PANTHER" id="PTHR23410">
    <property type="entry name" value="RIBOSOMAL PROTEIN L5-RELATED"/>
    <property type="match status" value="1"/>
</dbReference>
<evidence type="ECO:0000256" key="4">
    <source>
        <dbReference type="ARBA" id="ARBA00022980"/>
    </source>
</evidence>
<dbReference type="RefSeq" id="WP_156013670.1">
    <property type="nucleotide sequence ID" value="NZ_CP045484.1"/>
</dbReference>
<protein>
    <recommendedName>
        <fullName evidence="6">Large ribosomal subunit protein uL18</fullName>
    </recommendedName>
</protein>
<dbReference type="Proteomes" id="UP000427373">
    <property type="component" value="Chromosome"/>
</dbReference>
<dbReference type="Proteomes" id="UP000582213">
    <property type="component" value="Unassembled WGS sequence"/>
</dbReference>
<evidence type="ECO:0000313" key="9">
    <source>
        <dbReference type="Proteomes" id="UP000427373"/>
    </source>
</evidence>
<reference evidence="7 10" key="2">
    <citation type="submission" date="2020-08" db="EMBL/GenBank/DDBJ databases">
        <title>Genomic Encyclopedia of Type Strains, Phase IV (KMG-IV): sequencing the most valuable type-strain genomes for metagenomic binning, comparative biology and taxonomic classification.</title>
        <authorList>
            <person name="Goeker M."/>
        </authorList>
    </citation>
    <scope>NUCLEOTIDE SEQUENCE [LARGE SCALE GENOMIC DNA]</scope>
    <source>
        <strain evidence="7 10">DSM 12421</strain>
    </source>
</reference>
<evidence type="ECO:0000313" key="8">
    <source>
        <dbReference type="EMBL" id="QGR16064.1"/>
    </source>
</evidence>
<dbReference type="GeneID" id="42799948"/>
<evidence type="ECO:0000256" key="2">
    <source>
        <dbReference type="ARBA" id="ARBA00022730"/>
    </source>
</evidence>
<dbReference type="InterPro" id="IPR005485">
    <property type="entry name" value="Rbsml_uL18_euk_arch"/>
</dbReference>
<dbReference type="GO" id="GO:0008097">
    <property type="term" value="F:5S rRNA binding"/>
    <property type="evidence" value="ECO:0007669"/>
    <property type="project" value="InterPro"/>
</dbReference>
<dbReference type="EMBL" id="JACHFY010000002">
    <property type="protein sequence ID" value="MBB5253010.1"/>
    <property type="molecule type" value="Genomic_DNA"/>
</dbReference>
<name>A0A650CE41_SULOH</name>
<sequence>MAHGPNYRVKYRRRREGKTNYYKRYTYVINNTTRLVVRLTNKYVIAQIAKFNPKGDVIVAAAHSMELAKKFGWKGDLNNTPAAYLTGYLLGVRALKAGIKEAVADIGLFVPVKGSRIFTAIKGAIDAGLSIPVGDLGIKEDRIKGVHIASYAQKLEAENPELFKRLFSKYLERGLHPKDLPSHFEEILNKIKSGGA</sequence>
<dbReference type="GO" id="GO:0003735">
    <property type="term" value="F:structural constituent of ribosome"/>
    <property type="evidence" value="ECO:0007669"/>
    <property type="project" value="InterPro"/>
</dbReference>
<evidence type="ECO:0000256" key="6">
    <source>
        <dbReference type="HAMAP-Rule" id="MF_01337"/>
    </source>
</evidence>
<dbReference type="GO" id="GO:0000027">
    <property type="term" value="P:ribosomal large subunit assembly"/>
    <property type="evidence" value="ECO:0007669"/>
    <property type="project" value="TreeGrafter"/>
</dbReference>
<dbReference type="GO" id="GO:0022625">
    <property type="term" value="C:cytosolic large ribosomal subunit"/>
    <property type="evidence" value="ECO:0007669"/>
    <property type="project" value="TreeGrafter"/>
</dbReference>
<keyword evidence="4 6" id="KW-0689">Ribosomal protein</keyword>